<organism evidence="3 4">
    <name type="scientific">Luteolibacter algae</name>
    <dbReference type="NCBI Taxonomy" id="454151"/>
    <lineage>
        <taxon>Bacteria</taxon>
        <taxon>Pseudomonadati</taxon>
        <taxon>Verrucomicrobiota</taxon>
        <taxon>Verrucomicrobiia</taxon>
        <taxon>Verrucomicrobiales</taxon>
        <taxon>Verrucomicrobiaceae</taxon>
        <taxon>Luteolibacter</taxon>
    </lineage>
</organism>
<dbReference type="InterPro" id="IPR050883">
    <property type="entry name" value="PNGase"/>
</dbReference>
<dbReference type="EMBL" id="JBHUIT010000008">
    <property type="protein sequence ID" value="MFD2256460.1"/>
    <property type="molecule type" value="Genomic_DNA"/>
</dbReference>
<evidence type="ECO:0000259" key="2">
    <source>
        <dbReference type="Pfam" id="PF17678"/>
    </source>
</evidence>
<dbReference type="Gene3D" id="1.20.1610.10">
    <property type="entry name" value="alpha-1,2-mannosidases domains"/>
    <property type="match status" value="1"/>
</dbReference>
<dbReference type="InterPro" id="IPR008928">
    <property type="entry name" value="6-hairpin_glycosidase_sf"/>
</dbReference>
<dbReference type="Pfam" id="PF07971">
    <property type="entry name" value="Glyco_hydro_92"/>
    <property type="match status" value="1"/>
</dbReference>
<name>A0ABW5D6T1_9BACT</name>
<accession>A0ABW5D6T1</accession>
<dbReference type="Gene3D" id="2.70.98.10">
    <property type="match status" value="1"/>
</dbReference>
<dbReference type="Pfam" id="PF17678">
    <property type="entry name" value="Glyco_hydro_92N"/>
    <property type="match status" value="1"/>
</dbReference>
<dbReference type="SUPFAM" id="SSF48208">
    <property type="entry name" value="Six-hairpin glycosidases"/>
    <property type="match status" value="1"/>
</dbReference>
<dbReference type="InterPro" id="IPR014718">
    <property type="entry name" value="GH-type_carb-bd"/>
</dbReference>
<evidence type="ECO:0000313" key="4">
    <source>
        <dbReference type="Proteomes" id="UP001597375"/>
    </source>
</evidence>
<keyword evidence="4" id="KW-1185">Reference proteome</keyword>
<proteinExistence type="predicted"/>
<dbReference type="InterPro" id="IPR012939">
    <property type="entry name" value="Glyco_hydro_92"/>
</dbReference>
<reference evidence="4" key="1">
    <citation type="journal article" date="2019" name="Int. J. Syst. Evol. Microbiol.">
        <title>The Global Catalogue of Microorganisms (GCM) 10K type strain sequencing project: providing services to taxonomists for standard genome sequencing and annotation.</title>
        <authorList>
            <consortium name="The Broad Institute Genomics Platform"/>
            <consortium name="The Broad Institute Genome Sequencing Center for Infectious Disease"/>
            <person name="Wu L."/>
            <person name="Ma J."/>
        </authorList>
    </citation>
    <scope>NUCLEOTIDE SEQUENCE [LARGE SCALE GENOMIC DNA]</scope>
    <source>
        <strain evidence="4">CGMCC 4.7106</strain>
    </source>
</reference>
<feature type="domain" description="Glycosyl hydrolase family 92 N-terminal" evidence="2">
    <location>
        <begin position="14"/>
        <end position="213"/>
    </location>
</feature>
<dbReference type="PANTHER" id="PTHR12143:SF43">
    <property type="entry name" value="PUTATIVE-RELATED"/>
    <property type="match status" value="1"/>
</dbReference>
<dbReference type="InterPro" id="IPR041371">
    <property type="entry name" value="GH92_N"/>
</dbReference>
<dbReference type="RefSeq" id="WP_386819705.1">
    <property type="nucleotide sequence ID" value="NZ_JBHUIT010000008.1"/>
</dbReference>
<evidence type="ECO:0000259" key="1">
    <source>
        <dbReference type="Pfam" id="PF07971"/>
    </source>
</evidence>
<dbReference type="GO" id="GO:0016787">
    <property type="term" value="F:hydrolase activity"/>
    <property type="evidence" value="ECO:0007669"/>
    <property type="project" value="UniProtKB-KW"/>
</dbReference>
<dbReference type="Gene3D" id="3.30.2080.10">
    <property type="entry name" value="GH92 mannosidase domain"/>
    <property type="match status" value="1"/>
</dbReference>
<sequence>MIEKPNELPNVAQVDPFLGNAESDLPSPEGIAATWWCAKPPVGNTHPGASLPFGMVSACAYSGAYVTGYGRYGLSLSGDSPPVMYGEKEALGIAHFQQSGTGRIRMYYNYLLTTPLVDGYLEARTERQKLVDERAWPGFYGGRFEKSGIRFEVVATEKGVRHRYDFPTGVEPGVVVDLSAGGLLIDEMRTYPQWAEVDILEDGSICGQVLMEGIPIKFRCHCEGAEAFLWEEDDEIDSQGYVLSLERQKNRPAFGFGFRAEGVSRLELSFGFSLRSYERAKMATESSLSLEEAAIAAAAKWEDVLTKIEVSGGTKEQQEIFKTAVYHSCLKPADFSDENPFSAKDGPFFFDLSTLWDAYKTQLPLMMTLWPERGSAFVEFLCEVAEREGGFPVSYLMDNVPDRFTKQATGLCHAILEDARCRGIEADWDRVLALLWKTSQSGKGRKGRFGEYARSFLATPLSHTLDISYAHFCMARMARSLGHQVIHDKAAALSVHWRNAFDPETGLLREDSTYYEGENWNYSFRFLHEMSERIGLAGGAKSFVSLLDKFFGFSEAGHGERLFRFEGLNNEPDMEAPYAYIYAGRHDRTAKVVRRVMQCQFTTGIGGLPGNDDSGGLSSWYAWSACGLFPVCGQAVILIGSPLFDTAVFHLRSGDFRVVAEDNSTDNIFIKEAYLNNRKINRGWLKMSEFMAGGELRLVMSAKASDFATEALPPSFAP</sequence>
<protein>
    <submittedName>
        <fullName evidence="3">Glycoside hydrolase domain-containing protein</fullName>
    </submittedName>
</protein>
<comment type="caution">
    <text evidence="3">The sequence shown here is derived from an EMBL/GenBank/DDBJ whole genome shotgun (WGS) entry which is preliminary data.</text>
</comment>
<feature type="domain" description="Glycosyl hydrolase family 92" evidence="1">
    <location>
        <begin position="281"/>
        <end position="701"/>
    </location>
</feature>
<evidence type="ECO:0000313" key="3">
    <source>
        <dbReference type="EMBL" id="MFD2256460.1"/>
    </source>
</evidence>
<dbReference type="Gene3D" id="1.20.1050.60">
    <property type="entry name" value="alpha-1,2-mannosidase"/>
    <property type="match status" value="1"/>
</dbReference>
<dbReference type="Proteomes" id="UP001597375">
    <property type="component" value="Unassembled WGS sequence"/>
</dbReference>
<dbReference type="PANTHER" id="PTHR12143">
    <property type="entry name" value="PEPTIDE N-GLYCANASE PNGASE -RELATED"/>
    <property type="match status" value="1"/>
</dbReference>
<gene>
    <name evidence="3" type="ORF">ACFSSA_07225</name>
</gene>
<keyword evidence="3" id="KW-0378">Hydrolase</keyword>